<sequence>MDLSDAFLECLCGTSRHNQVLNVNSYRLITEKPPLEPSPTATLSSAPSQDKNAILASQIIDIIRTASRSSPKTDHPSRDITHDLTPLIEDTTPIRAEDWTSYLTERVLRALEETIKHVAEEQDTWGEALRDAYGYAVEAVQAELTALWEHTKEHPYETVVMVLLTVLALGVLARLVPVFVRVLGFAKEGPLEGSFAACWQSLYKGHVPKGSLWSFLQRMGMTWD</sequence>
<comment type="caution">
    <text evidence="6">The sequence shown here is derived from an EMBL/GenBank/DDBJ whole genome shotgun (WGS) entry which is preliminary data.</text>
</comment>
<accession>A0AAN6V281</accession>
<keyword evidence="7" id="KW-1185">Reference proteome</keyword>
<comment type="similarity">
    <text evidence="2">Belongs to the IFI6/IFI27 family.</text>
</comment>
<evidence type="ECO:0000313" key="6">
    <source>
        <dbReference type="EMBL" id="KAK4143473.1"/>
    </source>
</evidence>
<evidence type="ECO:0000256" key="2">
    <source>
        <dbReference type="ARBA" id="ARBA00007262"/>
    </source>
</evidence>
<evidence type="ECO:0000256" key="5">
    <source>
        <dbReference type="ARBA" id="ARBA00023136"/>
    </source>
</evidence>
<keyword evidence="4" id="KW-1133">Transmembrane helix</keyword>
<evidence type="ECO:0000256" key="3">
    <source>
        <dbReference type="ARBA" id="ARBA00022692"/>
    </source>
</evidence>
<dbReference type="AlphaFoldDB" id="A0AAN6V281"/>
<dbReference type="InterPro" id="IPR009311">
    <property type="entry name" value="IFI6/IFI27-like"/>
</dbReference>
<dbReference type="EMBL" id="MU853586">
    <property type="protein sequence ID" value="KAK4143473.1"/>
    <property type="molecule type" value="Genomic_DNA"/>
</dbReference>
<keyword evidence="3" id="KW-0812">Transmembrane</keyword>
<name>A0AAN6V281_9PEZI</name>
<evidence type="ECO:0000313" key="7">
    <source>
        <dbReference type="Proteomes" id="UP001302676"/>
    </source>
</evidence>
<dbReference type="InterPro" id="IPR038213">
    <property type="entry name" value="IFI6/IFI27-like_sf"/>
</dbReference>
<protein>
    <submittedName>
        <fullName evidence="6">Uncharacterized protein</fullName>
    </submittedName>
</protein>
<comment type="subcellular location">
    <subcellularLocation>
        <location evidence="1">Membrane</location>
        <topology evidence="1">Multi-pass membrane protein</topology>
    </subcellularLocation>
</comment>
<dbReference type="Pfam" id="PF06140">
    <property type="entry name" value="Ifi-6-16"/>
    <property type="match status" value="1"/>
</dbReference>
<dbReference type="RefSeq" id="XP_062636844.1">
    <property type="nucleotide sequence ID" value="XM_062780818.1"/>
</dbReference>
<dbReference type="GeneID" id="87817431"/>
<dbReference type="Proteomes" id="UP001302676">
    <property type="component" value="Unassembled WGS sequence"/>
</dbReference>
<proteinExistence type="inferred from homology"/>
<evidence type="ECO:0000256" key="1">
    <source>
        <dbReference type="ARBA" id="ARBA00004141"/>
    </source>
</evidence>
<dbReference type="Gene3D" id="6.10.110.10">
    <property type="match status" value="1"/>
</dbReference>
<dbReference type="GO" id="GO:0016020">
    <property type="term" value="C:membrane"/>
    <property type="evidence" value="ECO:0007669"/>
    <property type="project" value="UniProtKB-SubCell"/>
</dbReference>
<keyword evidence="5" id="KW-0472">Membrane</keyword>
<reference evidence="6" key="2">
    <citation type="submission" date="2023-05" db="EMBL/GenBank/DDBJ databases">
        <authorList>
            <consortium name="Lawrence Berkeley National Laboratory"/>
            <person name="Steindorff A."/>
            <person name="Hensen N."/>
            <person name="Bonometti L."/>
            <person name="Westerberg I."/>
            <person name="Brannstrom I.O."/>
            <person name="Guillou S."/>
            <person name="Cros-Aarteil S."/>
            <person name="Calhoun S."/>
            <person name="Haridas S."/>
            <person name="Kuo A."/>
            <person name="Mondo S."/>
            <person name="Pangilinan J."/>
            <person name="Riley R."/>
            <person name="Labutti K."/>
            <person name="Andreopoulos B."/>
            <person name="Lipzen A."/>
            <person name="Chen C."/>
            <person name="Yanf M."/>
            <person name="Daum C."/>
            <person name="Ng V."/>
            <person name="Clum A."/>
            <person name="Ohm R."/>
            <person name="Martin F."/>
            <person name="Silar P."/>
            <person name="Natvig D."/>
            <person name="Lalanne C."/>
            <person name="Gautier V."/>
            <person name="Ament-Velasquez S.L."/>
            <person name="Kruys A."/>
            <person name="Hutchinson M.I."/>
            <person name="Powell A.J."/>
            <person name="Barry K."/>
            <person name="Miller A.N."/>
            <person name="Grigoriev I.V."/>
            <person name="Debuchy R."/>
            <person name="Gladieux P."/>
            <person name="Thoren M.H."/>
            <person name="Johannesson H."/>
        </authorList>
    </citation>
    <scope>NUCLEOTIDE SEQUENCE</scope>
    <source>
        <strain evidence="6">CBS 141.50</strain>
    </source>
</reference>
<reference evidence="6" key="1">
    <citation type="journal article" date="2023" name="Mol. Phylogenet. Evol.">
        <title>Genome-scale phylogeny and comparative genomics of the fungal order Sordariales.</title>
        <authorList>
            <person name="Hensen N."/>
            <person name="Bonometti L."/>
            <person name="Westerberg I."/>
            <person name="Brannstrom I.O."/>
            <person name="Guillou S."/>
            <person name="Cros-Aarteil S."/>
            <person name="Calhoun S."/>
            <person name="Haridas S."/>
            <person name="Kuo A."/>
            <person name="Mondo S."/>
            <person name="Pangilinan J."/>
            <person name="Riley R."/>
            <person name="LaButti K."/>
            <person name="Andreopoulos B."/>
            <person name="Lipzen A."/>
            <person name="Chen C."/>
            <person name="Yan M."/>
            <person name="Daum C."/>
            <person name="Ng V."/>
            <person name="Clum A."/>
            <person name="Steindorff A."/>
            <person name="Ohm R.A."/>
            <person name="Martin F."/>
            <person name="Silar P."/>
            <person name="Natvig D.O."/>
            <person name="Lalanne C."/>
            <person name="Gautier V."/>
            <person name="Ament-Velasquez S.L."/>
            <person name="Kruys A."/>
            <person name="Hutchinson M.I."/>
            <person name="Powell A.J."/>
            <person name="Barry K."/>
            <person name="Miller A.N."/>
            <person name="Grigoriev I.V."/>
            <person name="Debuchy R."/>
            <person name="Gladieux P."/>
            <person name="Hiltunen Thoren M."/>
            <person name="Johannesson H."/>
        </authorList>
    </citation>
    <scope>NUCLEOTIDE SEQUENCE</scope>
    <source>
        <strain evidence="6">CBS 141.50</strain>
    </source>
</reference>
<organism evidence="6 7">
    <name type="scientific">Dichotomopilus funicola</name>
    <dbReference type="NCBI Taxonomy" id="1934379"/>
    <lineage>
        <taxon>Eukaryota</taxon>
        <taxon>Fungi</taxon>
        <taxon>Dikarya</taxon>
        <taxon>Ascomycota</taxon>
        <taxon>Pezizomycotina</taxon>
        <taxon>Sordariomycetes</taxon>
        <taxon>Sordariomycetidae</taxon>
        <taxon>Sordariales</taxon>
        <taxon>Chaetomiaceae</taxon>
        <taxon>Dichotomopilus</taxon>
    </lineage>
</organism>
<evidence type="ECO:0000256" key="4">
    <source>
        <dbReference type="ARBA" id="ARBA00022989"/>
    </source>
</evidence>
<gene>
    <name evidence="6" type="ORF">C8A04DRAFT_28899</name>
</gene>